<dbReference type="Proteomes" id="UP000095255">
    <property type="component" value="Unassembled WGS sequence"/>
</dbReference>
<comment type="caution">
    <text evidence="1">The sequence shown here is derived from an EMBL/GenBank/DDBJ whole genome shotgun (WGS) entry which is preliminary data.</text>
</comment>
<dbReference type="AlphaFoldDB" id="A0A1E5L613"/>
<organism evidence="1 2">
    <name type="scientific">Desulfuribacillus stibiiarsenatis</name>
    <dbReference type="NCBI Taxonomy" id="1390249"/>
    <lineage>
        <taxon>Bacteria</taxon>
        <taxon>Bacillati</taxon>
        <taxon>Bacillota</taxon>
        <taxon>Desulfuribacillia</taxon>
        <taxon>Desulfuribacillales</taxon>
        <taxon>Desulfuribacillaceae</taxon>
        <taxon>Desulfuribacillus</taxon>
    </lineage>
</organism>
<accession>A0A1E5L613</accession>
<evidence type="ECO:0008006" key="3">
    <source>
        <dbReference type="Google" id="ProtNLM"/>
    </source>
</evidence>
<dbReference type="RefSeq" id="WP_069701671.1">
    <property type="nucleotide sequence ID" value="NZ_MJAT01000012.1"/>
</dbReference>
<evidence type="ECO:0000313" key="2">
    <source>
        <dbReference type="Proteomes" id="UP000095255"/>
    </source>
</evidence>
<protein>
    <recommendedName>
        <fullName evidence="3">DAC domain-containing protein</fullName>
    </recommendedName>
</protein>
<dbReference type="STRING" id="1390249.BHU72_01955"/>
<dbReference type="Gene3D" id="3.40.1700.10">
    <property type="entry name" value="DNA integrity scanning protein, DisA, N-terminal domain"/>
    <property type="match status" value="1"/>
</dbReference>
<dbReference type="OrthoDB" id="2495106at2"/>
<dbReference type="EMBL" id="MJAT01000012">
    <property type="protein sequence ID" value="OEH85587.1"/>
    <property type="molecule type" value="Genomic_DNA"/>
</dbReference>
<gene>
    <name evidence="1" type="ORF">BHU72_01955</name>
</gene>
<evidence type="ECO:0000313" key="1">
    <source>
        <dbReference type="EMBL" id="OEH85587.1"/>
    </source>
</evidence>
<dbReference type="InterPro" id="IPR036888">
    <property type="entry name" value="DNA_integrity_DisA_N_sf"/>
</dbReference>
<reference evidence="1 2" key="1">
    <citation type="submission" date="2016-09" db="EMBL/GenBank/DDBJ databases">
        <title>Desulfuribacillus arsenicus sp. nov., an obligately anaerobic, dissimilatory arsenic- and antimonate-reducing bacterium isolated from anoxic sediments.</title>
        <authorList>
            <person name="Abin C.A."/>
            <person name="Hollibaugh J.T."/>
        </authorList>
    </citation>
    <scope>NUCLEOTIDE SEQUENCE [LARGE SCALE GENOMIC DNA]</scope>
    <source>
        <strain evidence="1 2">MLFW-2</strain>
    </source>
</reference>
<keyword evidence="2" id="KW-1185">Reference proteome</keyword>
<sequence>MIKTEIKEIEEFINALQEYLSEYVGYQIKLTLNENETEELVAFDLHTYFHFSNPDFKKSVEKLANMSKQIIKKDDYSVDWEVFHKLKNKLSVSYVFGTCEDEKIEFQRLQFLSDIIELSHRTYESINTTLGLIYSSAIEKRYIKEHYGFEIIEFESPISIKELFKEKPLLRVVDGEILNILIDENLLAYGFAINKHVNENFSEKIKNDFEKKRIFNNFKIAKRSIIENYEEILANKGDQILIEKNSEDEKLFMYIVNLFKGGLKNANLSEDNNAHNLIYFKIDNRELNIYNHEECVVAFSKGQWRLKNYHFLQYLLIQHVLLRAHIFFMMMEPDKIGRNLQDLFDGITTLYNVIRKLSSENTSSIIMFVPNEVDNLNSYSEIDELEAKNLLGTVPLKEIQHNSIYLNLIKDNGKHLNVRNISENYLSMLCSIDGALVLDYKLNILTYGAIIDTSFEKSSSQTYGTGTNACEYASKDSLAIKISEDGDIKVYQSGKNVLNI</sequence>
<name>A0A1E5L613_9FIRM</name>
<proteinExistence type="predicted"/>